<dbReference type="EC" id="7.1.1.1" evidence="2"/>
<dbReference type="SMART" id="SM01002">
    <property type="entry name" value="AlaDh_PNT_C"/>
    <property type="match status" value="1"/>
</dbReference>
<dbReference type="CDD" id="cd05304">
    <property type="entry name" value="Rubrum_tdh"/>
    <property type="match status" value="1"/>
</dbReference>
<dbReference type="OrthoDB" id="9804592at2"/>
<evidence type="ECO:0000259" key="8">
    <source>
        <dbReference type="SMART" id="SM01002"/>
    </source>
</evidence>
<dbReference type="Proteomes" id="UP000539265">
    <property type="component" value="Unassembled WGS sequence"/>
</dbReference>
<dbReference type="Pfam" id="PF05222">
    <property type="entry name" value="AlaDh_PNT_N"/>
    <property type="match status" value="1"/>
</dbReference>
<gene>
    <name evidence="10" type="ORF">FHS11_003207</name>
</gene>
<dbReference type="Gene3D" id="3.40.50.720">
    <property type="entry name" value="NAD(P)-binding Rossmann-like Domain"/>
    <property type="match status" value="2"/>
</dbReference>
<feature type="domain" description="Alanine dehydrogenase/pyridine nucleotide transhydrogenase NAD(H)-binding" evidence="8">
    <location>
        <begin position="143"/>
        <end position="307"/>
    </location>
</feature>
<dbReference type="PANTHER" id="PTHR10160">
    <property type="entry name" value="NAD(P) TRANSHYDROGENASE"/>
    <property type="match status" value="1"/>
</dbReference>
<comment type="caution">
    <text evidence="10">The sequence shown here is derived from an EMBL/GenBank/DDBJ whole genome shotgun (WGS) entry which is preliminary data.</text>
</comment>
<evidence type="ECO:0000256" key="3">
    <source>
        <dbReference type="ARBA" id="ARBA00022741"/>
    </source>
</evidence>
<evidence type="ECO:0000256" key="5">
    <source>
        <dbReference type="ARBA" id="ARBA00022967"/>
    </source>
</evidence>
<dbReference type="GO" id="GO:0005886">
    <property type="term" value="C:plasma membrane"/>
    <property type="evidence" value="ECO:0007669"/>
    <property type="project" value="TreeGrafter"/>
</dbReference>
<keyword evidence="4" id="KW-0521">NADP</keyword>
<dbReference type="GO" id="GO:0050661">
    <property type="term" value="F:NADP binding"/>
    <property type="evidence" value="ECO:0007669"/>
    <property type="project" value="TreeGrafter"/>
</dbReference>
<keyword evidence="10" id="KW-0560">Oxidoreductase</keyword>
<evidence type="ECO:0000256" key="6">
    <source>
        <dbReference type="ARBA" id="ARBA00023027"/>
    </source>
</evidence>
<evidence type="ECO:0000259" key="9">
    <source>
        <dbReference type="SMART" id="SM01003"/>
    </source>
</evidence>
<keyword evidence="6" id="KW-0520">NAD</keyword>
<organism evidence="10 11">
    <name type="scientific">Mucilaginibacter gotjawali</name>
    <dbReference type="NCBI Taxonomy" id="1550579"/>
    <lineage>
        <taxon>Bacteria</taxon>
        <taxon>Pseudomonadati</taxon>
        <taxon>Bacteroidota</taxon>
        <taxon>Sphingobacteriia</taxon>
        <taxon>Sphingobacteriales</taxon>
        <taxon>Sphingobacteriaceae</taxon>
        <taxon>Mucilaginibacter</taxon>
    </lineage>
</organism>
<evidence type="ECO:0000256" key="4">
    <source>
        <dbReference type="ARBA" id="ARBA00022857"/>
    </source>
</evidence>
<evidence type="ECO:0000256" key="2">
    <source>
        <dbReference type="ARBA" id="ARBA00012943"/>
    </source>
</evidence>
<dbReference type="EMBL" id="JACHWX010000009">
    <property type="protein sequence ID" value="MBB3056781.1"/>
    <property type="molecule type" value="Genomic_DNA"/>
</dbReference>
<evidence type="ECO:0000256" key="1">
    <source>
        <dbReference type="ARBA" id="ARBA00003943"/>
    </source>
</evidence>
<dbReference type="Pfam" id="PF01262">
    <property type="entry name" value="AlaDh_PNT_C"/>
    <property type="match status" value="1"/>
</dbReference>
<keyword evidence="5" id="KW-1278">Translocase</keyword>
<name>A0A839SEV9_9SPHI</name>
<proteinExistence type="predicted"/>
<keyword evidence="11" id="KW-1185">Reference proteome</keyword>
<evidence type="ECO:0000313" key="10">
    <source>
        <dbReference type="EMBL" id="MBB3056781.1"/>
    </source>
</evidence>
<evidence type="ECO:0000256" key="7">
    <source>
        <dbReference type="ARBA" id="ARBA00048202"/>
    </source>
</evidence>
<protein>
    <recommendedName>
        <fullName evidence="2">proton-translocating NAD(P)(+) transhydrogenase</fullName>
        <ecNumber evidence="2">7.1.1.1</ecNumber>
    </recommendedName>
</protein>
<evidence type="ECO:0000313" key="11">
    <source>
        <dbReference type="Proteomes" id="UP000539265"/>
    </source>
</evidence>
<dbReference type="PANTHER" id="PTHR10160:SF19">
    <property type="entry name" value="PROTON-TRANSLOCATING NAD(P)(+) TRANSHYDROGENASE"/>
    <property type="match status" value="1"/>
</dbReference>
<dbReference type="AlphaFoldDB" id="A0A839SEV9"/>
<accession>A0A839SEV9</accession>
<dbReference type="SUPFAM" id="SSF51735">
    <property type="entry name" value="NAD(P)-binding Rossmann-fold domains"/>
    <property type="match status" value="1"/>
</dbReference>
<comment type="function">
    <text evidence="1">The transhydrogenation between NADH and NADP is coupled to respiration and ATP hydrolysis and functions as a proton pump across the membrane.</text>
</comment>
<dbReference type="GO" id="GO:0008750">
    <property type="term" value="F:proton-translocating NAD(P)+ transhydrogenase activity"/>
    <property type="evidence" value="ECO:0007669"/>
    <property type="project" value="UniProtKB-EC"/>
</dbReference>
<keyword evidence="3" id="KW-0547">Nucleotide-binding</keyword>
<dbReference type="RefSeq" id="WP_096357728.1">
    <property type="nucleotide sequence ID" value="NZ_AP017313.1"/>
</dbReference>
<dbReference type="InterPro" id="IPR036291">
    <property type="entry name" value="NAD(P)-bd_dom_sf"/>
</dbReference>
<sequence length="383" mass="41191">MVIGILKEPFFETRVSLLAVEAAALIKSGHTIWVEQGAGSKSFCLDDDYKASGAEIKSRADIFDGADMVLGIHYKDVPGSVKNKVFIGFYQPIYHPEVVDEWLQQNNTVFSLDMLPRTTRAQSMDVLSSQSNIAGYKAAVLAASLYPRYFPMMMTAAGSIPPVKILILGAGVAGLQAVATCRRLGAVVEVFDTRAAAKEEVLSLGAKFVEVEGAADASKAGGYAVTQTEDFQQRQKQKIADSIKKADVVITTAQIFGKKAPVLITTEMIENMKAGSVIIDLAAATGGNSELTKDNETVVHHHVSIIGNSNLAASMPSDASRAYGRNMLNFLKLLINKEGSIDLNLEDDIINSTCITNDGKVISKIINANQIHGNVTQLHTQQS</sequence>
<feature type="domain" description="Alanine dehydrogenase/pyridine nucleotide transhydrogenase N-terminal" evidence="9">
    <location>
        <begin position="4"/>
        <end position="134"/>
    </location>
</feature>
<reference evidence="10" key="1">
    <citation type="submission" date="2020-08" db="EMBL/GenBank/DDBJ databases">
        <title>Genomic Encyclopedia of Type Strains, Phase III (KMG-III): the genomes of soil and plant-associated and newly described type strains.</title>
        <authorList>
            <person name="Whitman W."/>
        </authorList>
    </citation>
    <scope>NUCLEOTIDE SEQUENCE [LARGE SCALE GENOMIC DNA]</scope>
    <source>
        <strain evidence="10">CECT 8628</strain>
    </source>
</reference>
<dbReference type="SUPFAM" id="SSF52283">
    <property type="entry name" value="Formate/glycerate dehydrogenase catalytic domain-like"/>
    <property type="match status" value="1"/>
</dbReference>
<dbReference type="GO" id="GO:0006740">
    <property type="term" value="P:NADPH regeneration"/>
    <property type="evidence" value="ECO:0007669"/>
    <property type="project" value="TreeGrafter"/>
</dbReference>
<dbReference type="InterPro" id="IPR007886">
    <property type="entry name" value="AlaDH/PNT_N"/>
</dbReference>
<dbReference type="InterPro" id="IPR007698">
    <property type="entry name" value="AlaDH/PNT_NAD(H)-bd"/>
</dbReference>
<dbReference type="GO" id="GO:0016491">
    <property type="term" value="F:oxidoreductase activity"/>
    <property type="evidence" value="ECO:0007669"/>
    <property type="project" value="UniProtKB-KW"/>
</dbReference>
<dbReference type="SMART" id="SM01003">
    <property type="entry name" value="AlaDh_PNT_N"/>
    <property type="match status" value="1"/>
</dbReference>
<comment type="catalytic activity">
    <reaction evidence="7">
        <text>NAD(+) + NADPH + H(+)(in) = NADH + NADP(+) + H(+)(out)</text>
        <dbReference type="Rhea" id="RHEA:47992"/>
        <dbReference type="ChEBI" id="CHEBI:15378"/>
        <dbReference type="ChEBI" id="CHEBI:57540"/>
        <dbReference type="ChEBI" id="CHEBI:57783"/>
        <dbReference type="ChEBI" id="CHEBI:57945"/>
        <dbReference type="ChEBI" id="CHEBI:58349"/>
        <dbReference type="EC" id="7.1.1.1"/>
    </reaction>
</comment>